<dbReference type="Proteomes" id="UP000185207">
    <property type="component" value="Unassembled WGS sequence"/>
</dbReference>
<dbReference type="GO" id="GO:0016020">
    <property type="term" value="C:membrane"/>
    <property type="evidence" value="ECO:0007669"/>
    <property type="project" value="TreeGrafter"/>
</dbReference>
<dbReference type="NCBIfam" id="NF004792">
    <property type="entry name" value="PRK06139.1"/>
    <property type="match status" value="1"/>
</dbReference>
<dbReference type="PANTHER" id="PTHR44196:SF1">
    <property type="entry name" value="DEHYDROGENASE_REDUCTASE SDR FAMILY MEMBER 7B"/>
    <property type="match status" value="1"/>
</dbReference>
<dbReference type="Gene3D" id="3.40.50.720">
    <property type="entry name" value="NAD(P)-binding Rossmann-like Domain"/>
    <property type="match status" value="1"/>
</dbReference>
<accession>A0A1N6JQM6</accession>
<organism evidence="4 5">
    <name type="scientific">Epilithonimonas zeae</name>
    <dbReference type="NCBI Taxonomy" id="1416779"/>
    <lineage>
        <taxon>Bacteria</taxon>
        <taxon>Pseudomonadati</taxon>
        <taxon>Bacteroidota</taxon>
        <taxon>Flavobacteriia</taxon>
        <taxon>Flavobacteriales</taxon>
        <taxon>Weeksellaceae</taxon>
        <taxon>Chryseobacterium group</taxon>
        <taxon>Epilithonimonas</taxon>
    </lineage>
</organism>
<comment type="similarity">
    <text evidence="1 3">Belongs to the short-chain dehydrogenases/reductases (SDR) family.</text>
</comment>
<dbReference type="PROSITE" id="PS00061">
    <property type="entry name" value="ADH_SHORT"/>
    <property type="match status" value="1"/>
</dbReference>
<dbReference type="PRINTS" id="PR00081">
    <property type="entry name" value="GDHRDH"/>
</dbReference>
<gene>
    <name evidence="4" type="ORF">SAMN05444409_3684</name>
</gene>
<proteinExistence type="inferred from homology"/>
<dbReference type="STRING" id="1416779.SAMN05444409_3684"/>
<dbReference type="PRINTS" id="PR00080">
    <property type="entry name" value="SDRFAMILY"/>
</dbReference>
<dbReference type="InterPro" id="IPR020904">
    <property type="entry name" value="Sc_DH/Rdtase_CS"/>
</dbReference>
<reference evidence="5" key="1">
    <citation type="submission" date="2016-11" db="EMBL/GenBank/DDBJ databases">
        <authorList>
            <person name="Varghese N."/>
            <person name="Submissions S."/>
        </authorList>
    </citation>
    <scope>NUCLEOTIDE SEQUENCE [LARGE SCALE GENOMIC DNA]</scope>
    <source>
        <strain evidence="5">DSM 27623</strain>
    </source>
</reference>
<evidence type="ECO:0000256" key="2">
    <source>
        <dbReference type="ARBA" id="ARBA00023002"/>
    </source>
</evidence>
<dbReference type="InterPro" id="IPR002347">
    <property type="entry name" value="SDR_fam"/>
</dbReference>
<name>A0A1N6JQM6_9FLAO</name>
<dbReference type="SUPFAM" id="SSF51735">
    <property type="entry name" value="NAD(P)-binding Rossmann-fold domains"/>
    <property type="match status" value="1"/>
</dbReference>
<evidence type="ECO:0000256" key="1">
    <source>
        <dbReference type="ARBA" id="ARBA00006484"/>
    </source>
</evidence>
<evidence type="ECO:0000313" key="5">
    <source>
        <dbReference type="Proteomes" id="UP000185207"/>
    </source>
</evidence>
<sequence length="342" mass="36860">MESMVYSLNLIEFQNQNIMTSNNLINKTVVITGASSGVGLAAAEAFAQEGCNLVLAARGKEALENAIEICQALGGFAVGIPTDVSDFKDVEHLTGEALKISGTIDVWVNNAGVMATGKYEETPIEVIDQVIKTNLLGYMHGARSILPVFKKQKHGVLINNISIGGWMPAPYGTAYSASKYGIRGMTECLQGEVSDEPDIHICGLYPSIQKSTGNMHSAKYSGLDFKIPPTASDPKKLAAAMVEMAKNPQKSKFTDFSSLMMKGMYSIMPKPLINTTSAALRLLMKEDNETDTDGNILTPSKNPMRIYGETMLSPTKKSKNLLITGLGIAALVFLSRQLKPKA</sequence>
<dbReference type="PANTHER" id="PTHR44196">
    <property type="entry name" value="DEHYDROGENASE/REDUCTASE SDR FAMILY MEMBER 7B"/>
    <property type="match status" value="1"/>
</dbReference>
<dbReference type="AlphaFoldDB" id="A0A1N6JQM6"/>
<evidence type="ECO:0000256" key="3">
    <source>
        <dbReference type="RuleBase" id="RU000363"/>
    </source>
</evidence>
<dbReference type="GO" id="GO:0016491">
    <property type="term" value="F:oxidoreductase activity"/>
    <property type="evidence" value="ECO:0007669"/>
    <property type="project" value="UniProtKB-KW"/>
</dbReference>
<dbReference type="EMBL" id="FSRK01000003">
    <property type="protein sequence ID" value="SIO46580.1"/>
    <property type="molecule type" value="Genomic_DNA"/>
</dbReference>
<evidence type="ECO:0000313" key="4">
    <source>
        <dbReference type="EMBL" id="SIO46580.1"/>
    </source>
</evidence>
<keyword evidence="2" id="KW-0560">Oxidoreductase</keyword>
<dbReference type="InterPro" id="IPR036291">
    <property type="entry name" value="NAD(P)-bd_dom_sf"/>
</dbReference>
<keyword evidence="5" id="KW-1185">Reference proteome</keyword>
<dbReference type="Pfam" id="PF00106">
    <property type="entry name" value="adh_short"/>
    <property type="match status" value="1"/>
</dbReference>
<protein>
    <submittedName>
        <fullName evidence="4">Short-chain dehydrogenase</fullName>
    </submittedName>
</protein>